<protein>
    <submittedName>
        <fullName evidence="1">Uncharacterized protein</fullName>
    </submittedName>
</protein>
<evidence type="ECO:0000313" key="2">
    <source>
        <dbReference type="Proteomes" id="UP000027730"/>
    </source>
</evidence>
<dbReference type="AlphaFoldDB" id="A0A074XDY9"/>
<keyword evidence="2" id="KW-1185">Reference proteome</keyword>
<proteinExistence type="predicted"/>
<dbReference type="Proteomes" id="UP000027730">
    <property type="component" value="Unassembled WGS sequence"/>
</dbReference>
<sequence length="162" mass="17137">MDGGCSAQFNGGDDTHDPCLAFALAVLGPSDSLLERCAHGTFLTEAPCKSDIDIHNDSHLRAQPARQPGFSSAKGGPGIPKHIVGPLTAPPASTELASLRGIDSVKEFGVVISADHRHEVRRVSPLVVLFHKDLPNVWPTSVAQLSSMTQPDVRALACSRRG</sequence>
<dbReference type="EMBL" id="KL584710">
    <property type="protein sequence ID" value="KEQ72841.1"/>
    <property type="molecule type" value="Genomic_DNA"/>
</dbReference>
<reference evidence="1 2" key="1">
    <citation type="journal article" date="2014" name="BMC Genomics">
        <title>Genome sequencing of four Aureobasidium pullulans varieties: biotechnological potential, stress tolerance, and description of new species.</title>
        <authorList>
            <person name="Gostin Ar C."/>
            <person name="Ohm R.A."/>
            <person name="Kogej T."/>
            <person name="Sonjak S."/>
            <person name="Turk M."/>
            <person name="Zajc J."/>
            <person name="Zalar P."/>
            <person name="Grube M."/>
            <person name="Sun H."/>
            <person name="Han J."/>
            <person name="Sharma A."/>
            <person name="Chiniquy J."/>
            <person name="Ngan C.Y."/>
            <person name="Lipzen A."/>
            <person name="Barry K."/>
            <person name="Grigoriev I.V."/>
            <person name="Gunde-Cimerman N."/>
        </authorList>
    </citation>
    <scope>NUCLEOTIDE SEQUENCE [LARGE SCALE GENOMIC DNA]</scope>
    <source>
        <strain evidence="1 2">CBS 147.97</strain>
    </source>
</reference>
<dbReference type="OrthoDB" id="10413463at2759"/>
<name>A0A074XDY9_9PEZI</name>
<organism evidence="1 2">
    <name type="scientific">Aureobasidium namibiae CBS 147.97</name>
    <dbReference type="NCBI Taxonomy" id="1043004"/>
    <lineage>
        <taxon>Eukaryota</taxon>
        <taxon>Fungi</taxon>
        <taxon>Dikarya</taxon>
        <taxon>Ascomycota</taxon>
        <taxon>Pezizomycotina</taxon>
        <taxon>Dothideomycetes</taxon>
        <taxon>Dothideomycetidae</taxon>
        <taxon>Dothideales</taxon>
        <taxon>Saccotheciaceae</taxon>
        <taxon>Aureobasidium</taxon>
    </lineage>
</organism>
<dbReference type="GeneID" id="25413620"/>
<gene>
    <name evidence="1" type="ORF">M436DRAFT_64018</name>
</gene>
<dbReference type="RefSeq" id="XP_013427135.1">
    <property type="nucleotide sequence ID" value="XM_013571681.1"/>
</dbReference>
<dbReference type="HOGENOM" id="CLU_1635046_0_0_1"/>
<evidence type="ECO:0000313" key="1">
    <source>
        <dbReference type="EMBL" id="KEQ72841.1"/>
    </source>
</evidence>
<accession>A0A074XDY9</accession>